<proteinExistence type="predicted"/>
<dbReference type="EMBL" id="OU466859">
    <property type="protein sequence ID" value="CAH2051254.1"/>
    <property type="molecule type" value="Genomic_DNA"/>
</dbReference>
<dbReference type="InterPro" id="IPR055357">
    <property type="entry name" value="LRR_At1g61320_AtMIF1"/>
</dbReference>
<feature type="region of interest" description="Disordered" evidence="1">
    <location>
        <begin position="11"/>
        <end position="32"/>
    </location>
</feature>
<dbReference type="Pfam" id="PF00646">
    <property type="entry name" value="F-box"/>
    <property type="match status" value="1"/>
</dbReference>
<evidence type="ECO:0000313" key="4">
    <source>
        <dbReference type="Proteomes" id="UP000836841"/>
    </source>
</evidence>
<evidence type="ECO:0000259" key="2">
    <source>
        <dbReference type="PROSITE" id="PS50181"/>
    </source>
</evidence>
<dbReference type="InterPro" id="IPR032675">
    <property type="entry name" value="LRR_dom_sf"/>
</dbReference>
<dbReference type="InterPro" id="IPR050232">
    <property type="entry name" value="FBL13/AtMIF1-like"/>
</dbReference>
<dbReference type="InterPro" id="IPR053781">
    <property type="entry name" value="F-box_AtFBL13-like"/>
</dbReference>
<name>A0AAU9RTM1_THLAR</name>
<keyword evidence="4" id="KW-1185">Reference proteome</keyword>
<evidence type="ECO:0000256" key="1">
    <source>
        <dbReference type="SAM" id="MobiDB-lite"/>
    </source>
</evidence>
<dbReference type="Gene3D" id="1.20.1280.50">
    <property type="match status" value="1"/>
</dbReference>
<dbReference type="InterPro" id="IPR036047">
    <property type="entry name" value="F-box-like_dom_sf"/>
</dbReference>
<evidence type="ECO:0000313" key="3">
    <source>
        <dbReference type="EMBL" id="CAH2051254.1"/>
    </source>
</evidence>
<dbReference type="PANTHER" id="PTHR31900">
    <property type="entry name" value="F-BOX/RNI SUPERFAMILY PROTEIN-RELATED"/>
    <property type="match status" value="1"/>
</dbReference>
<dbReference type="Proteomes" id="UP000836841">
    <property type="component" value="Chromosome 3"/>
</dbReference>
<gene>
    <name evidence="3" type="ORF">TAV2_LOCUS11249</name>
</gene>
<reference evidence="3 4" key="1">
    <citation type="submission" date="2022-03" db="EMBL/GenBank/DDBJ databases">
        <authorList>
            <person name="Nunn A."/>
            <person name="Chopra R."/>
            <person name="Nunn A."/>
            <person name="Contreras Garrido A."/>
        </authorList>
    </citation>
    <scope>NUCLEOTIDE SEQUENCE [LARGE SCALE GENOMIC DNA]</scope>
</reference>
<accession>A0AAU9RTM1</accession>
<dbReference type="PROSITE" id="PS50181">
    <property type="entry name" value="FBOX"/>
    <property type="match status" value="1"/>
</dbReference>
<dbReference type="SUPFAM" id="SSF52047">
    <property type="entry name" value="RNI-like"/>
    <property type="match status" value="1"/>
</dbReference>
<dbReference type="PANTHER" id="PTHR31900:SF32">
    <property type="entry name" value="F-BOX_RNI_FBD-LIKE DOMAIN PROTEIN"/>
    <property type="match status" value="1"/>
</dbReference>
<feature type="compositionally biased region" description="Basic residues" evidence="1">
    <location>
        <begin position="11"/>
        <end position="31"/>
    </location>
</feature>
<dbReference type="InterPro" id="IPR001810">
    <property type="entry name" value="F-box_dom"/>
</dbReference>
<dbReference type="Pfam" id="PF23622">
    <property type="entry name" value="LRR_At1g61320_AtMIF1"/>
    <property type="match status" value="1"/>
</dbReference>
<dbReference type="CDD" id="cd22160">
    <property type="entry name" value="F-box_AtFBL13-like"/>
    <property type="match status" value="1"/>
</dbReference>
<organism evidence="3 4">
    <name type="scientific">Thlaspi arvense</name>
    <name type="common">Field penny-cress</name>
    <dbReference type="NCBI Taxonomy" id="13288"/>
    <lineage>
        <taxon>Eukaryota</taxon>
        <taxon>Viridiplantae</taxon>
        <taxon>Streptophyta</taxon>
        <taxon>Embryophyta</taxon>
        <taxon>Tracheophyta</taxon>
        <taxon>Spermatophyta</taxon>
        <taxon>Magnoliopsida</taxon>
        <taxon>eudicotyledons</taxon>
        <taxon>Gunneridae</taxon>
        <taxon>Pentapetalae</taxon>
        <taxon>rosids</taxon>
        <taxon>malvids</taxon>
        <taxon>Brassicales</taxon>
        <taxon>Brassicaceae</taxon>
        <taxon>Thlaspideae</taxon>
        <taxon>Thlaspi</taxon>
    </lineage>
</organism>
<protein>
    <recommendedName>
        <fullName evidence="2">F-box domain-containing protein</fullName>
    </recommendedName>
</protein>
<dbReference type="SUPFAM" id="SSF81383">
    <property type="entry name" value="F-box domain"/>
    <property type="match status" value="1"/>
</dbReference>
<feature type="domain" description="F-box" evidence="2">
    <location>
        <begin position="42"/>
        <end position="78"/>
    </location>
</feature>
<dbReference type="AlphaFoldDB" id="A0AAU9RTM1"/>
<sequence length="483" mass="55566">MINYLLMADKRQRRRHRRKRRRKPRGRKAKRALMDPSINGGTDIISTMPDEILHHILSFLPINLVIRTSFFSRRWRHVWCETPCLNFDCLKATPQDIMQTLKSYRATKIMSFHLTIPPHVPEPQIDEWMEFAVSRNVEKLSLFFHPSRKTYRFPDSFYRSSSLEQLSLNLYTIPGCTVSWKSLRILTLWSYRLHDDEFMANIFSGSPLLETLKLVGCPVERLDLSKSPSLRRLEIHPLYRRGRGPAEIVTPQIHYLRLTFSVEKPPTLVRVSSLAEANLGISMVSSGFRKDDVLQTMVLKMLAKLQNVERLTLRTTFLGILSVAELRGVAFPTLKVKTLTGETMLVKSVVPGIARLLRNSPGLKKLIAQGTYSGNVEDMDMDRYLDSQGLHPDKCWGSKYEVLPTTDELNRMLKSCCNDAASKVVASFMEMVLRNGKTLETLVLGFKDIYDRGGPMWFKELLQIPPTLCNNNNVSIVLRRYFT</sequence>
<dbReference type="Gene3D" id="3.80.10.10">
    <property type="entry name" value="Ribonuclease Inhibitor"/>
    <property type="match status" value="1"/>
</dbReference>